<evidence type="ECO:0000313" key="2">
    <source>
        <dbReference type="Proteomes" id="UP000295292"/>
    </source>
</evidence>
<proteinExistence type="predicted"/>
<organism evidence="1 2">
    <name type="scientific">Sphingobacterium yanglingense</name>
    <dbReference type="NCBI Taxonomy" id="1437280"/>
    <lineage>
        <taxon>Bacteria</taxon>
        <taxon>Pseudomonadati</taxon>
        <taxon>Bacteroidota</taxon>
        <taxon>Sphingobacteriia</taxon>
        <taxon>Sphingobacteriales</taxon>
        <taxon>Sphingobacteriaceae</taxon>
        <taxon>Sphingobacterium</taxon>
    </lineage>
</organism>
<gene>
    <name evidence="1" type="ORF">CLV99_4232</name>
</gene>
<dbReference type="EMBL" id="SNYV01000018">
    <property type="protein sequence ID" value="TDQ73795.1"/>
    <property type="molecule type" value="Genomic_DNA"/>
</dbReference>
<comment type="caution">
    <text evidence="1">The sequence shown here is derived from an EMBL/GenBank/DDBJ whole genome shotgun (WGS) entry which is preliminary data.</text>
</comment>
<protein>
    <submittedName>
        <fullName evidence="1">Uncharacterized protein</fullName>
    </submittedName>
</protein>
<accession>A0A4R6WAA0</accession>
<sequence length="67" mass="7817">MIKYEVNKPFPFPQPNSGGEITLSEITISFFDIKCYLSDPTSNEIMDWRKGSLEYALFEKTIVLFLY</sequence>
<keyword evidence="2" id="KW-1185">Reference proteome</keyword>
<reference evidence="1 2" key="1">
    <citation type="submission" date="2019-03" db="EMBL/GenBank/DDBJ databases">
        <title>Genomic Encyclopedia of Archaeal and Bacterial Type Strains, Phase II (KMG-II): from individual species to whole genera.</title>
        <authorList>
            <person name="Goeker M."/>
        </authorList>
    </citation>
    <scope>NUCLEOTIDE SEQUENCE [LARGE SCALE GENOMIC DNA]</scope>
    <source>
        <strain evidence="1 2">DSM 28353</strain>
    </source>
</reference>
<name>A0A4R6WAA0_9SPHI</name>
<dbReference type="AlphaFoldDB" id="A0A4R6WAA0"/>
<dbReference type="Proteomes" id="UP000295292">
    <property type="component" value="Unassembled WGS sequence"/>
</dbReference>
<evidence type="ECO:0000313" key="1">
    <source>
        <dbReference type="EMBL" id="TDQ73795.1"/>
    </source>
</evidence>